<dbReference type="AlphaFoldDB" id="E0I4U4"/>
<protein>
    <submittedName>
        <fullName evidence="1">General stress protein</fullName>
    </submittedName>
</protein>
<reference evidence="1 2" key="1">
    <citation type="submission" date="2010-07" db="EMBL/GenBank/DDBJ databases">
        <title>The draft genome of Paenibacillus curdlanolyticus YK9.</title>
        <authorList>
            <consortium name="US DOE Joint Genome Institute (JGI-PGF)"/>
            <person name="Lucas S."/>
            <person name="Copeland A."/>
            <person name="Lapidus A."/>
            <person name="Cheng J.-F."/>
            <person name="Bruce D."/>
            <person name="Goodwin L."/>
            <person name="Pitluck S."/>
            <person name="Land M.L."/>
            <person name="Hauser L."/>
            <person name="Chang Y.-J."/>
            <person name="Jeffries C."/>
            <person name="Anderson I.J."/>
            <person name="Johnson E."/>
            <person name="Loganathan U."/>
            <person name="Mulhopadhyay B."/>
            <person name="Kyrpides N."/>
            <person name="Woyke T.J."/>
        </authorList>
    </citation>
    <scope>NUCLEOTIDE SEQUENCE [LARGE SCALE GENOMIC DNA]</scope>
    <source>
        <strain evidence="1 2">YK9</strain>
    </source>
</reference>
<gene>
    <name evidence="1" type="ORF">PaecuDRAFT_0136</name>
</gene>
<dbReference type="InterPro" id="IPR024623">
    <property type="entry name" value="YtxH"/>
</dbReference>
<evidence type="ECO:0000313" key="2">
    <source>
        <dbReference type="Proteomes" id="UP000005387"/>
    </source>
</evidence>
<dbReference type="RefSeq" id="WP_006036154.1">
    <property type="nucleotide sequence ID" value="NZ_AEDD01000001.1"/>
</dbReference>
<accession>E0I4U4</accession>
<dbReference type="PANTHER" id="PTHR35792">
    <property type="entry name" value="GENERAL STRESS PROTEIN"/>
    <property type="match status" value="1"/>
</dbReference>
<dbReference type="EMBL" id="AEDD01000001">
    <property type="protein sequence ID" value="EFM12625.1"/>
    <property type="molecule type" value="Genomic_DNA"/>
</dbReference>
<dbReference type="Pfam" id="PF12732">
    <property type="entry name" value="YtxH"/>
    <property type="match status" value="1"/>
</dbReference>
<dbReference type="eggNOG" id="COG4980">
    <property type="taxonomic scope" value="Bacteria"/>
</dbReference>
<dbReference type="STRING" id="717606.PaecuDRAFT_0136"/>
<dbReference type="Proteomes" id="UP000005387">
    <property type="component" value="Unassembled WGS sequence"/>
</dbReference>
<dbReference type="InterPro" id="IPR052928">
    <property type="entry name" value="Desiccation-related_membrane"/>
</dbReference>
<evidence type="ECO:0000313" key="1">
    <source>
        <dbReference type="EMBL" id="EFM12625.1"/>
    </source>
</evidence>
<proteinExistence type="predicted"/>
<keyword evidence="2" id="KW-1185">Reference proteome</keyword>
<name>E0I4U4_9BACL</name>
<organism evidence="1 2">
    <name type="scientific">Paenibacillus curdlanolyticus YK9</name>
    <dbReference type="NCBI Taxonomy" id="717606"/>
    <lineage>
        <taxon>Bacteria</taxon>
        <taxon>Bacillati</taxon>
        <taxon>Bacillota</taxon>
        <taxon>Bacilli</taxon>
        <taxon>Bacillales</taxon>
        <taxon>Paenibacillaceae</taxon>
        <taxon>Paenibacillus</taxon>
    </lineage>
</organism>
<dbReference type="OrthoDB" id="9810874at2"/>
<dbReference type="PANTHER" id="PTHR35792:SF1">
    <property type="entry name" value="SLL0268 PROTEIN"/>
    <property type="match status" value="1"/>
</dbReference>
<sequence>MAKSTGSKGFLFGALAGVVVGSVTALLFAPKAGKELRHDIAEGAQKVGDTTARIASQVGQTTGRIAKQVGSSASEVADRAKSAAAGVVTSVRSWRGGEERVEAELEKAIISSLTAGIASSENELVSDALEALEPETEQVESIDKTLQTIG</sequence>